<organism evidence="2 3">
    <name type="scientific">Halobacillus shinanisalinarum</name>
    <dbReference type="NCBI Taxonomy" id="2932258"/>
    <lineage>
        <taxon>Bacteria</taxon>
        <taxon>Bacillati</taxon>
        <taxon>Bacillota</taxon>
        <taxon>Bacilli</taxon>
        <taxon>Bacillales</taxon>
        <taxon>Bacillaceae</taxon>
        <taxon>Halobacillus</taxon>
    </lineage>
</organism>
<dbReference type="InterPro" id="IPR032466">
    <property type="entry name" value="Metal_Hydrolase"/>
</dbReference>
<dbReference type="PANTHER" id="PTHR22642:SF2">
    <property type="entry name" value="PROTEIN LONG AFTER FAR-RED 3"/>
    <property type="match status" value="1"/>
</dbReference>
<evidence type="ECO:0000259" key="1">
    <source>
        <dbReference type="Pfam" id="PF07969"/>
    </source>
</evidence>
<dbReference type="SUPFAM" id="SSF51338">
    <property type="entry name" value="Composite domain of metallo-dependent hydrolases"/>
    <property type="match status" value="1"/>
</dbReference>
<accession>A0ABY4H3L7</accession>
<dbReference type="InterPro" id="IPR013108">
    <property type="entry name" value="Amidohydro_3"/>
</dbReference>
<dbReference type="SUPFAM" id="SSF51556">
    <property type="entry name" value="Metallo-dependent hydrolases"/>
    <property type="match status" value="1"/>
</dbReference>
<dbReference type="Pfam" id="PF07969">
    <property type="entry name" value="Amidohydro_3"/>
    <property type="match status" value="1"/>
</dbReference>
<evidence type="ECO:0000313" key="2">
    <source>
        <dbReference type="EMBL" id="UOQ95053.1"/>
    </source>
</evidence>
<dbReference type="PANTHER" id="PTHR22642">
    <property type="entry name" value="IMIDAZOLONEPROPIONASE"/>
    <property type="match status" value="1"/>
</dbReference>
<dbReference type="Proteomes" id="UP000831880">
    <property type="component" value="Chromosome"/>
</dbReference>
<dbReference type="Gene3D" id="2.30.40.10">
    <property type="entry name" value="Urease, subunit C, domain 1"/>
    <property type="match status" value="1"/>
</dbReference>
<name>A0ABY4H3L7_9BACI</name>
<protein>
    <submittedName>
        <fullName evidence="2">Amidohydrolase family protein</fullName>
    </submittedName>
</protein>
<gene>
    <name evidence="2" type="ORF">MUO14_09050</name>
</gene>
<feature type="domain" description="Amidohydrolase 3" evidence="1">
    <location>
        <begin position="6"/>
        <end position="150"/>
    </location>
</feature>
<proteinExistence type="predicted"/>
<evidence type="ECO:0000313" key="3">
    <source>
        <dbReference type="Proteomes" id="UP000831880"/>
    </source>
</evidence>
<dbReference type="InterPro" id="IPR011059">
    <property type="entry name" value="Metal-dep_hydrolase_composite"/>
</dbReference>
<dbReference type="Gene3D" id="3.20.20.140">
    <property type="entry name" value="Metal-dependent hydrolases"/>
    <property type="match status" value="1"/>
</dbReference>
<sequence length="154" mass="17541">MSEYNITTSLFINHVYYWGDPHRDIFLGPESAKNLNPLASVINHDILFTLHSDCPITPISPFFSIWTAVNRITKDEEILGEEQRISVEEALKSMTIYGAQLNSTEDFNGSIEENKIADFIIVDKNPWKAQPVDIKDIKIIKTIIGGEIVYDRNN</sequence>
<dbReference type="EMBL" id="CP095074">
    <property type="protein sequence ID" value="UOQ95053.1"/>
    <property type="molecule type" value="Genomic_DNA"/>
</dbReference>
<reference evidence="2 3" key="1">
    <citation type="submission" date="2022-04" db="EMBL/GenBank/DDBJ databases">
        <title>Halobacillus sp. isolated from saltern.</title>
        <authorList>
            <person name="Won M."/>
            <person name="Lee C.-M."/>
            <person name="Woen H.-Y."/>
            <person name="Kwon S.-W."/>
        </authorList>
    </citation>
    <scope>NUCLEOTIDE SEQUENCE [LARGE SCALE GENOMIC DNA]</scope>
    <source>
        <strain evidence="2 3">SSTM10-2</strain>
    </source>
</reference>
<keyword evidence="3" id="KW-1185">Reference proteome</keyword>